<accession>A0A8T0S0V0</accession>
<gene>
    <name evidence="1" type="ORF">PVAP13_5NG470786</name>
</gene>
<sequence>MASHILGKVRTMSTQMKPTITPRSRTKELIVQFNRVKAVRKTIQICTHQQDNRQYCS</sequence>
<proteinExistence type="predicted"/>
<organism evidence="1 2">
    <name type="scientific">Panicum virgatum</name>
    <name type="common">Blackwell switchgrass</name>
    <dbReference type="NCBI Taxonomy" id="38727"/>
    <lineage>
        <taxon>Eukaryota</taxon>
        <taxon>Viridiplantae</taxon>
        <taxon>Streptophyta</taxon>
        <taxon>Embryophyta</taxon>
        <taxon>Tracheophyta</taxon>
        <taxon>Spermatophyta</taxon>
        <taxon>Magnoliopsida</taxon>
        <taxon>Liliopsida</taxon>
        <taxon>Poales</taxon>
        <taxon>Poaceae</taxon>
        <taxon>PACMAD clade</taxon>
        <taxon>Panicoideae</taxon>
        <taxon>Panicodae</taxon>
        <taxon>Paniceae</taxon>
        <taxon>Panicinae</taxon>
        <taxon>Panicum</taxon>
        <taxon>Panicum sect. Hiantes</taxon>
    </lineage>
</organism>
<reference evidence="1 2" key="1">
    <citation type="submission" date="2020-05" db="EMBL/GenBank/DDBJ databases">
        <title>WGS assembly of Panicum virgatum.</title>
        <authorList>
            <person name="Lovell J.T."/>
            <person name="Jenkins J."/>
            <person name="Shu S."/>
            <person name="Juenger T.E."/>
            <person name="Schmutz J."/>
        </authorList>
    </citation>
    <scope>NUCLEOTIDE SEQUENCE [LARGE SCALE GENOMIC DNA]</scope>
    <source>
        <strain evidence="2">cv. AP13</strain>
    </source>
</reference>
<dbReference type="EMBL" id="CM029046">
    <property type="protein sequence ID" value="KAG2591284.1"/>
    <property type="molecule type" value="Genomic_DNA"/>
</dbReference>
<evidence type="ECO:0000313" key="1">
    <source>
        <dbReference type="EMBL" id="KAG2591284.1"/>
    </source>
</evidence>
<keyword evidence="2" id="KW-1185">Reference proteome</keyword>
<comment type="caution">
    <text evidence="1">The sequence shown here is derived from an EMBL/GenBank/DDBJ whole genome shotgun (WGS) entry which is preliminary data.</text>
</comment>
<protein>
    <submittedName>
        <fullName evidence="1">Uncharacterized protein</fullName>
    </submittedName>
</protein>
<evidence type="ECO:0000313" key="2">
    <source>
        <dbReference type="Proteomes" id="UP000823388"/>
    </source>
</evidence>
<dbReference type="Proteomes" id="UP000823388">
    <property type="component" value="Chromosome 5N"/>
</dbReference>
<dbReference type="AlphaFoldDB" id="A0A8T0S0V0"/>
<name>A0A8T0S0V0_PANVG</name>